<evidence type="ECO:0000256" key="1">
    <source>
        <dbReference type="ARBA" id="ARBA00007337"/>
    </source>
</evidence>
<name>A0A8C6H7L1_MUSSI</name>
<organism evidence="4 5">
    <name type="scientific">Mus spicilegus</name>
    <name type="common">Mound-building mouse</name>
    <dbReference type="NCBI Taxonomy" id="10103"/>
    <lineage>
        <taxon>Eukaryota</taxon>
        <taxon>Metazoa</taxon>
        <taxon>Chordata</taxon>
        <taxon>Craniata</taxon>
        <taxon>Vertebrata</taxon>
        <taxon>Euteleostomi</taxon>
        <taxon>Mammalia</taxon>
        <taxon>Eutheria</taxon>
        <taxon>Euarchontoglires</taxon>
        <taxon>Glires</taxon>
        <taxon>Rodentia</taxon>
        <taxon>Myomorpha</taxon>
        <taxon>Muroidea</taxon>
        <taxon>Muridae</taxon>
        <taxon>Murinae</taxon>
        <taxon>Mus</taxon>
        <taxon>Mus</taxon>
    </lineage>
</organism>
<dbReference type="Pfam" id="PF01248">
    <property type="entry name" value="Ribosomal_L7Ae"/>
    <property type="match status" value="1"/>
</dbReference>
<dbReference type="GeneTree" id="ENSGT00550000074840"/>
<dbReference type="Ensembl" id="ENSMSIT00000021491.1">
    <property type="protein sequence ID" value="ENSMSIP00000016982.1"/>
    <property type="gene ID" value="ENSMSIG00000014530.1"/>
</dbReference>
<dbReference type="GO" id="GO:0003723">
    <property type="term" value="F:RNA binding"/>
    <property type="evidence" value="ECO:0007669"/>
    <property type="project" value="InterPro"/>
</dbReference>
<keyword evidence="2" id="KW-0687">Ribonucleoprotein</keyword>
<dbReference type="Proteomes" id="UP000694415">
    <property type="component" value="Unplaced"/>
</dbReference>
<protein>
    <recommendedName>
        <fullName evidence="3">Ribosomal protein eL8/eL30/eS12/Gadd45 domain-containing protein</fullName>
    </recommendedName>
</protein>
<dbReference type="AlphaFoldDB" id="A0A8C6H7L1"/>
<reference evidence="4" key="1">
    <citation type="submission" date="2025-08" db="UniProtKB">
        <authorList>
            <consortium name="Ensembl"/>
        </authorList>
    </citation>
    <scope>IDENTIFICATION</scope>
</reference>
<accession>A0A8C6H7L1</accession>
<evidence type="ECO:0000313" key="5">
    <source>
        <dbReference type="Proteomes" id="UP000694415"/>
    </source>
</evidence>
<dbReference type="PANTHER" id="PTHR23105">
    <property type="entry name" value="RIBOSOMAL PROTEIN L7AE FAMILY MEMBER"/>
    <property type="match status" value="1"/>
</dbReference>
<dbReference type="InterPro" id="IPR004038">
    <property type="entry name" value="Ribosomal_eL8/eL30/eS12/Gad45"/>
</dbReference>
<reference evidence="4" key="2">
    <citation type="submission" date="2025-09" db="UniProtKB">
        <authorList>
            <consortium name="Ensembl"/>
        </authorList>
    </citation>
    <scope>IDENTIFICATION</scope>
</reference>
<feature type="domain" description="Ribosomal protein eL8/eL30/eS12/Gadd45" evidence="3">
    <location>
        <begin position="31"/>
        <end position="101"/>
    </location>
</feature>
<dbReference type="InterPro" id="IPR029064">
    <property type="entry name" value="Ribosomal_eL30-like_sf"/>
</dbReference>
<dbReference type="InterPro" id="IPR050257">
    <property type="entry name" value="eL8/uL1-like"/>
</dbReference>
<sequence>LTECADVNPKARPRADSHLTKKLLYLAPQLEATKTLNRGISEFIVMTADAEPLEIILHPLLLCKDKNVSYVFLCPKQALGQACGVSRPVIACSVTRKEGSHLKQQIQSILQSIDSKWTVSNAQFYRLTCTLSFFQQRNSN</sequence>
<proteinExistence type="inferred from homology"/>
<dbReference type="Gene3D" id="3.30.1330.30">
    <property type="match status" value="1"/>
</dbReference>
<dbReference type="PRINTS" id="PR00881">
    <property type="entry name" value="L7ARS6FAMILY"/>
</dbReference>
<dbReference type="SUPFAM" id="SSF55315">
    <property type="entry name" value="L30e-like"/>
    <property type="match status" value="1"/>
</dbReference>
<evidence type="ECO:0000313" key="4">
    <source>
        <dbReference type="Ensembl" id="ENSMSIP00000016982.1"/>
    </source>
</evidence>
<comment type="similarity">
    <text evidence="1">Belongs to the eukaryotic ribosomal protein eL8 family.</text>
</comment>
<evidence type="ECO:0000259" key="3">
    <source>
        <dbReference type="Pfam" id="PF01248"/>
    </source>
</evidence>
<dbReference type="GO" id="GO:1990904">
    <property type="term" value="C:ribonucleoprotein complex"/>
    <property type="evidence" value="ECO:0007669"/>
    <property type="project" value="UniProtKB-KW"/>
</dbReference>
<evidence type="ECO:0000256" key="2">
    <source>
        <dbReference type="ARBA" id="ARBA00023274"/>
    </source>
</evidence>
<dbReference type="InterPro" id="IPR018492">
    <property type="entry name" value="Ribosomal_eL8/Nhp2"/>
</dbReference>
<keyword evidence="5" id="KW-1185">Reference proteome</keyword>